<dbReference type="InterPro" id="IPR041086">
    <property type="entry name" value="YBD"/>
</dbReference>
<name>A0A671XK47_SPAAU</name>
<dbReference type="GO" id="GO:0000981">
    <property type="term" value="F:DNA-binding transcription factor activity, RNA polymerase II-specific"/>
    <property type="evidence" value="ECO:0007669"/>
    <property type="project" value="TreeGrafter"/>
</dbReference>
<protein>
    <submittedName>
        <fullName evidence="9">TEA domain transcription factor 1</fullName>
    </submittedName>
</protein>
<dbReference type="InterPro" id="IPR000818">
    <property type="entry name" value="TEA/ATTS_dom"/>
</dbReference>
<dbReference type="Pfam" id="PF17725">
    <property type="entry name" value="YBD"/>
    <property type="match status" value="1"/>
</dbReference>
<evidence type="ECO:0000256" key="1">
    <source>
        <dbReference type="ARBA" id="ARBA00004123"/>
    </source>
</evidence>
<dbReference type="GO" id="GO:0000978">
    <property type="term" value="F:RNA polymerase II cis-regulatory region sequence-specific DNA binding"/>
    <property type="evidence" value="ECO:0007669"/>
    <property type="project" value="TreeGrafter"/>
</dbReference>
<dbReference type="GO" id="GO:0005634">
    <property type="term" value="C:nucleus"/>
    <property type="evidence" value="ECO:0007669"/>
    <property type="project" value="UniProtKB-SubCell"/>
</dbReference>
<accession>A0A671XK47</accession>
<feature type="domain" description="TEA" evidence="8">
    <location>
        <begin position="13"/>
        <end position="89"/>
    </location>
</feature>
<proteinExistence type="predicted"/>
<dbReference type="Pfam" id="PF01285">
    <property type="entry name" value="TEA"/>
    <property type="match status" value="1"/>
</dbReference>
<dbReference type="PANTHER" id="PTHR11834">
    <property type="entry name" value="TRANSCRIPTIONAL ENHANCER FACTOR TEF RELATED"/>
    <property type="match status" value="1"/>
</dbReference>
<reference evidence="9" key="2">
    <citation type="submission" date="2025-08" db="UniProtKB">
        <authorList>
            <consortium name="Ensembl"/>
        </authorList>
    </citation>
    <scope>IDENTIFICATION</scope>
</reference>
<evidence type="ECO:0000256" key="7">
    <source>
        <dbReference type="PROSITE-ProRule" id="PRU00505"/>
    </source>
</evidence>
<dbReference type="GO" id="GO:0005667">
    <property type="term" value="C:transcription regulator complex"/>
    <property type="evidence" value="ECO:0007669"/>
    <property type="project" value="TreeGrafter"/>
</dbReference>
<dbReference type="PROSITE" id="PS51088">
    <property type="entry name" value="TEA_2"/>
    <property type="match status" value="1"/>
</dbReference>
<evidence type="ECO:0000313" key="10">
    <source>
        <dbReference type="Proteomes" id="UP000472265"/>
    </source>
</evidence>
<dbReference type="Gene3D" id="6.10.20.40">
    <property type="entry name" value="TEA/ATTS domain"/>
    <property type="match status" value="1"/>
</dbReference>
<dbReference type="Ensembl" id="ENSSAUT00010054112.1">
    <property type="protein sequence ID" value="ENSSAUP00010051454.1"/>
    <property type="gene ID" value="ENSSAUG00010021282.1"/>
</dbReference>
<evidence type="ECO:0000313" key="9">
    <source>
        <dbReference type="Ensembl" id="ENSSAUP00010051454.1"/>
    </source>
</evidence>
<sequence length="391" mass="44140">MERMSDSADKPVDNDAEGVWSPDIEQSFQEALAIYPPCGRRKIILSDEGKMYGRNELIARYIKLRTGKTRTRKQVSSHIQVLARRKSREFHSKLKDQAVKDKALQSMASMSSAQIVSATAIHNKLGLPGIPRPAFPGAGVRASSTGGTFYHCGVPAGYEPTAAPAPTAPAWQGRSIGTSKLRLVEFSAFLEQQRDQDSYNKHLFVHIGQTNHSYSDALLESVDIRQIYDKFPEKKGGLKELYGKGPQNSFFLIKFWADLNCNVQDDTGSFYGVTSQYESSENMTITCSTKVCSFGKQVVEKVETEYARFENGRFVYRISRSPMCEYMINFIHKLKHLPEKYMMNSVLENFTILLVVTNRDTQETLLCMACVFEVSNSEHGAQHHIYRLVKE</sequence>
<gene>
    <name evidence="9" type="primary">TEAD1</name>
    <name evidence="9" type="synonym">tead1b</name>
</gene>
<dbReference type="InterPro" id="IPR038096">
    <property type="entry name" value="TEA/ATTS_sf"/>
</dbReference>
<evidence type="ECO:0000256" key="2">
    <source>
        <dbReference type="ARBA" id="ARBA00023015"/>
    </source>
</evidence>
<evidence type="ECO:0000256" key="5">
    <source>
        <dbReference type="ARBA" id="ARBA00023242"/>
    </source>
</evidence>
<dbReference type="PRINTS" id="PR00065">
    <property type="entry name" value="TEADOMAIN"/>
</dbReference>
<keyword evidence="2 6" id="KW-0805">Transcription regulation</keyword>
<dbReference type="GeneTree" id="ENSGT00950000182956"/>
<keyword evidence="10" id="KW-1185">Reference proteome</keyword>
<dbReference type="PANTHER" id="PTHR11834:SF4">
    <property type="entry name" value="TRANSCRIPTIONAL ENHANCER FACTOR TEF-1"/>
    <property type="match status" value="1"/>
</dbReference>
<evidence type="ECO:0000256" key="6">
    <source>
        <dbReference type="PIRNR" id="PIRNR002603"/>
    </source>
</evidence>
<comment type="subcellular location">
    <subcellularLocation>
        <location evidence="1 6">Nucleus</location>
    </subcellularLocation>
</comment>
<dbReference type="GO" id="GO:0035329">
    <property type="term" value="P:hippo signaling"/>
    <property type="evidence" value="ECO:0007669"/>
    <property type="project" value="InterPro"/>
</dbReference>
<dbReference type="InterPro" id="IPR016361">
    <property type="entry name" value="TEF_metazoa"/>
</dbReference>
<dbReference type="PIRSF" id="PIRSF002603">
    <property type="entry name" value="TEF"/>
    <property type="match status" value="1"/>
</dbReference>
<reference evidence="9" key="3">
    <citation type="submission" date="2025-09" db="UniProtKB">
        <authorList>
            <consortium name="Ensembl"/>
        </authorList>
    </citation>
    <scope>IDENTIFICATION</scope>
</reference>
<dbReference type="InterPro" id="IPR050937">
    <property type="entry name" value="TEC1_TEAD_TF"/>
</dbReference>
<dbReference type="FunFam" id="2.70.50.80:FF:000001">
    <property type="entry name" value="Transcriptional enhancer factor TEF-1, putative"/>
    <property type="match status" value="1"/>
</dbReference>
<dbReference type="GO" id="GO:0048568">
    <property type="term" value="P:embryonic organ development"/>
    <property type="evidence" value="ECO:0007669"/>
    <property type="project" value="TreeGrafter"/>
</dbReference>
<dbReference type="PROSITE" id="PS00554">
    <property type="entry name" value="TEA_1"/>
    <property type="match status" value="1"/>
</dbReference>
<keyword evidence="5 6" id="KW-0539">Nucleus</keyword>
<keyword evidence="4 6" id="KW-0804">Transcription</keyword>
<dbReference type="Proteomes" id="UP000472265">
    <property type="component" value="Chromosome 4"/>
</dbReference>
<organism evidence="9 10">
    <name type="scientific">Sparus aurata</name>
    <name type="common">Gilthead sea bream</name>
    <dbReference type="NCBI Taxonomy" id="8175"/>
    <lineage>
        <taxon>Eukaryota</taxon>
        <taxon>Metazoa</taxon>
        <taxon>Chordata</taxon>
        <taxon>Craniata</taxon>
        <taxon>Vertebrata</taxon>
        <taxon>Euteleostomi</taxon>
        <taxon>Actinopterygii</taxon>
        <taxon>Neopterygii</taxon>
        <taxon>Teleostei</taxon>
        <taxon>Neoteleostei</taxon>
        <taxon>Acanthomorphata</taxon>
        <taxon>Eupercaria</taxon>
        <taxon>Spariformes</taxon>
        <taxon>Sparidae</taxon>
        <taxon>Sparus</taxon>
    </lineage>
</organism>
<dbReference type="AlphaFoldDB" id="A0A671XK47"/>
<evidence type="ECO:0000259" key="8">
    <source>
        <dbReference type="PROSITE" id="PS51088"/>
    </source>
</evidence>
<keyword evidence="3 6" id="KW-0238">DNA-binding</keyword>
<dbReference type="SMART" id="SM00426">
    <property type="entry name" value="TEA"/>
    <property type="match status" value="1"/>
</dbReference>
<evidence type="ECO:0000256" key="3">
    <source>
        <dbReference type="ARBA" id="ARBA00023125"/>
    </source>
</evidence>
<feature type="DNA-binding region" description="TEA" evidence="7">
    <location>
        <begin position="13"/>
        <end position="89"/>
    </location>
</feature>
<dbReference type="Gene3D" id="2.70.50.80">
    <property type="match status" value="1"/>
</dbReference>
<evidence type="ECO:0000256" key="4">
    <source>
        <dbReference type="ARBA" id="ARBA00023163"/>
    </source>
</evidence>
<reference evidence="9" key="1">
    <citation type="submission" date="2021-04" db="EMBL/GenBank/DDBJ databases">
        <authorList>
            <consortium name="Wellcome Sanger Institute Data Sharing"/>
        </authorList>
    </citation>
    <scope>NUCLEOTIDE SEQUENCE [LARGE SCALE GENOMIC DNA]</scope>
</reference>